<evidence type="ECO:0000313" key="1">
    <source>
        <dbReference type="EMBL" id="KAF0928140.1"/>
    </source>
</evidence>
<protein>
    <submittedName>
        <fullName evidence="1">Uncharacterized protein</fullName>
    </submittedName>
</protein>
<dbReference type="Proteomes" id="UP000479710">
    <property type="component" value="Unassembled WGS sequence"/>
</dbReference>
<dbReference type="AlphaFoldDB" id="A0A6G1EU23"/>
<name>A0A6G1EU23_9ORYZ</name>
<comment type="caution">
    <text evidence="1">The sequence shown here is derived from an EMBL/GenBank/DDBJ whole genome shotgun (WGS) entry which is preliminary data.</text>
</comment>
<dbReference type="EMBL" id="SPHZ02000003">
    <property type="protein sequence ID" value="KAF0928140.1"/>
    <property type="molecule type" value="Genomic_DNA"/>
</dbReference>
<keyword evidence="2" id="KW-1185">Reference proteome</keyword>
<organism evidence="1 2">
    <name type="scientific">Oryza meyeriana var. granulata</name>
    <dbReference type="NCBI Taxonomy" id="110450"/>
    <lineage>
        <taxon>Eukaryota</taxon>
        <taxon>Viridiplantae</taxon>
        <taxon>Streptophyta</taxon>
        <taxon>Embryophyta</taxon>
        <taxon>Tracheophyta</taxon>
        <taxon>Spermatophyta</taxon>
        <taxon>Magnoliopsida</taxon>
        <taxon>Liliopsida</taxon>
        <taxon>Poales</taxon>
        <taxon>Poaceae</taxon>
        <taxon>BOP clade</taxon>
        <taxon>Oryzoideae</taxon>
        <taxon>Oryzeae</taxon>
        <taxon>Oryzinae</taxon>
        <taxon>Oryza</taxon>
        <taxon>Oryza meyeriana</taxon>
    </lineage>
</organism>
<evidence type="ECO:0000313" key="2">
    <source>
        <dbReference type="Proteomes" id="UP000479710"/>
    </source>
</evidence>
<gene>
    <name evidence="1" type="ORF">E2562_038047</name>
</gene>
<sequence length="195" mass="20936">MVRLVRAGPAMTARRHADYGGAGKPTVYEAMAQHRAAGRDETTGGEVLVVYVRAFGSSSWFLAAPSSSSHAHGRPPPPCFSLDRRASGSSRCCRWGLPRPPESGEEVCAGAQLGEALVARIGGAKSTRRGAHQVLDKNALDLVQPGGEACGERLGTWARGEWRARASRRWRWRGREVSAPGGLDGHRVAMEVVVR</sequence>
<reference evidence="1 2" key="1">
    <citation type="submission" date="2019-11" db="EMBL/GenBank/DDBJ databases">
        <title>Whole genome sequence of Oryza granulata.</title>
        <authorList>
            <person name="Li W."/>
        </authorList>
    </citation>
    <scope>NUCLEOTIDE SEQUENCE [LARGE SCALE GENOMIC DNA]</scope>
    <source>
        <strain evidence="2">cv. Menghai</strain>
        <tissue evidence="1">Leaf</tissue>
    </source>
</reference>
<proteinExistence type="predicted"/>
<accession>A0A6G1EU23</accession>